<keyword evidence="2" id="KW-1185">Reference proteome</keyword>
<gene>
    <name evidence="1" type="ORF">WN51_10207</name>
</gene>
<evidence type="ECO:0000313" key="1">
    <source>
        <dbReference type="EMBL" id="KOX77117.1"/>
    </source>
</evidence>
<organism evidence="1 2">
    <name type="scientific">Melipona quadrifasciata</name>
    <dbReference type="NCBI Taxonomy" id="166423"/>
    <lineage>
        <taxon>Eukaryota</taxon>
        <taxon>Metazoa</taxon>
        <taxon>Ecdysozoa</taxon>
        <taxon>Arthropoda</taxon>
        <taxon>Hexapoda</taxon>
        <taxon>Insecta</taxon>
        <taxon>Pterygota</taxon>
        <taxon>Neoptera</taxon>
        <taxon>Endopterygota</taxon>
        <taxon>Hymenoptera</taxon>
        <taxon>Apocrita</taxon>
        <taxon>Aculeata</taxon>
        <taxon>Apoidea</taxon>
        <taxon>Anthophila</taxon>
        <taxon>Apidae</taxon>
        <taxon>Melipona</taxon>
    </lineage>
</organism>
<dbReference type="Proteomes" id="UP000053105">
    <property type="component" value="Unassembled WGS sequence"/>
</dbReference>
<proteinExistence type="predicted"/>
<reference evidence="1 2" key="1">
    <citation type="submission" date="2015-07" db="EMBL/GenBank/DDBJ databases">
        <title>The genome of Melipona quadrifasciata.</title>
        <authorList>
            <person name="Pan H."/>
            <person name="Kapheim K."/>
        </authorList>
    </citation>
    <scope>NUCLEOTIDE SEQUENCE [LARGE SCALE GENOMIC DNA]</scope>
    <source>
        <strain evidence="1">0111107301</strain>
        <tissue evidence="1">Whole body</tissue>
    </source>
</reference>
<dbReference type="EMBL" id="KQ435735">
    <property type="protein sequence ID" value="KOX77117.1"/>
    <property type="molecule type" value="Genomic_DNA"/>
</dbReference>
<accession>A0A0M9A4L4</accession>
<protein>
    <submittedName>
        <fullName evidence="1">Uncharacterized protein</fullName>
    </submittedName>
</protein>
<name>A0A0M9A4L4_9HYME</name>
<sequence>MFSQNFQYRNCMFYRETILWFHCPPCSGIDEIFYKMESSTMIKKEQHLARILSNQLQFPNLEFSVLVLKI</sequence>
<dbReference type="AlphaFoldDB" id="A0A0M9A4L4"/>
<evidence type="ECO:0000313" key="2">
    <source>
        <dbReference type="Proteomes" id="UP000053105"/>
    </source>
</evidence>